<dbReference type="AlphaFoldDB" id="F4QEV7"/>
<gene>
    <name evidence="1" type="ORF">DFA_11933</name>
</gene>
<name>F4QEV7_CACFS</name>
<dbReference type="RefSeq" id="XP_004350872.1">
    <property type="nucleotide sequence ID" value="XM_004350821.1"/>
</dbReference>
<accession>F4QEV7</accession>
<dbReference type="GeneID" id="14865311"/>
<reference evidence="2" key="1">
    <citation type="journal article" date="2011" name="Genome Res.">
        <title>Phylogeny-wide analysis of social amoeba genomes highlights ancient origins for complex intercellular communication.</title>
        <authorList>
            <person name="Heidel A.J."/>
            <person name="Lawal H.M."/>
            <person name="Felder M."/>
            <person name="Schilde C."/>
            <person name="Helps N.R."/>
            <person name="Tunggal B."/>
            <person name="Rivero F."/>
            <person name="John U."/>
            <person name="Schleicher M."/>
            <person name="Eichinger L."/>
            <person name="Platzer M."/>
            <person name="Noegel A.A."/>
            <person name="Schaap P."/>
            <person name="Gloeckner G."/>
        </authorList>
    </citation>
    <scope>NUCLEOTIDE SEQUENCE [LARGE SCALE GENOMIC DNA]</scope>
    <source>
        <strain evidence="2">SH3</strain>
    </source>
</reference>
<dbReference type="EMBL" id="GL883029">
    <property type="protein sequence ID" value="EGG14164.1"/>
    <property type="molecule type" value="Genomic_DNA"/>
</dbReference>
<evidence type="ECO:0000313" key="2">
    <source>
        <dbReference type="Proteomes" id="UP000007797"/>
    </source>
</evidence>
<dbReference type="Proteomes" id="UP000007797">
    <property type="component" value="Unassembled WGS sequence"/>
</dbReference>
<organism evidence="1 2">
    <name type="scientific">Cavenderia fasciculata</name>
    <name type="common">Slime mold</name>
    <name type="synonym">Dictyostelium fasciculatum</name>
    <dbReference type="NCBI Taxonomy" id="261658"/>
    <lineage>
        <taxon>Eukaryota</taxon>
        <taxon>Amoebozoa</taxon>
        <taxon>Evosea</taxon>
        <taxon>Eumycetozoa</taxon>
        <taxon>Dictyostelia</taxon>
        <taxon>Acytosteliales</taxon>
        <taxon>Cavenderiaceae</taxon>
        <taxon>Cavenderia</taxon>
    </lineage>
</organism>
<dbReference type="KEGG" id="dfa:DFA_11933"/>
<proteinExistence type="predicted"/>
<protein>
    <submittedName>
        <fullName evidence="1">Uncharacterized protein</fullName>
    </submittedName>
</protein>
<keyword evidence="2" id="KW-1185">Reference proteome</keyword>
<evidence type="ECO:0000313" key="1">
    <source>
        <dbReference type="EMBL" id="EGG14164.1"/>
    </source>
</evidence>
<sequence>MPLRDIKSMSTVGGNPIGYTIKDLYTWQLEEWRSITCCILYSWYSELFDFLGPGSVKDWQFSHSCTNASSSCIIDLIKY</sequence>